<dbReference type="AlphaFoldDB" id="A0A2V0NYM8"/>
<dbReference type="InParanoid" id="A0A2V0NYM8"/>
<evidence type="ECO:0000256" key="1">
    <source>
        <dbReference type="SAM" id="MobiDB-lite"/>
    </source>
</evidence>
<name>A0A2V0NYM8_9CHLO</name>
<dbReference type="EMBL" id="BDRX01000034">
    <property type="protein sequence ID" value="GBF92741.1"/>
    <property type="molecule type" value="Genomic_DNA"/>
</dbReference>
<organism evidence="2 3">
    <name type="scientific">Raphidocelis subcapitata</name>
    <dbReference type="NCBI Taxonomy" id="307507"/>
    <lineage>
        <taxon>Eukaryota</taxon>
        <taxon>Viridiplantae</taxon>
        <taxon>Chlorophyta</taxon>
        <taxon>core chlorophytes</taxon>
        <taxon>Chlorophyceae</taxon>
        <taxon>CS clade</taxon>
        <taxon>Sphaeropleales</taxon>
        <taxon>Selenastraceae</taxon>
        <taxon>Raphidocelis</taxon>
    </lineage>
</organism>
<accession>A0A2V0NYM8</accession>
<evidence type="ECO:0000313" key="3">
    <source>
        <dbReference type="Proteomes" id="UP000247498"/>
    </source>
</evidence>
<dbReference type="SUPFAM" id="SSF54427">
    <property type="entry name" value="NTF2-like"/>
    <property type="match status" value="1"/>
</dbReference>
<dbReference type="InterPro" id="IPR032710">
    <property type="entry name" value="NTF2-like_dom_sf"/>
</dbReference>
<feature type="region of interest" description="Disordered" evidence="1">
    <location>
        <begin position="254"/>
        <end position="317"/>
    </location>
</feature>
<dbReference type="OrthoDB" id="2400485at2759"/>
<evidence type="ECO:0000313" key="2">
    <source>
        <dbReference type="EMBL" id="GBF92741.1"/>
    </source>
</evidence>
<dbReference type="Proteomes" id="UP000247498">
    <property type="component" value="Unassembled WGS sequence"/>
</dbReference>
<gene>
    <name evidence="2" type="ORF">Rsub_05110</name>
</gene>
<comment type="caution">
    <text evidence="2">The sequence shown here is derived from an EMBL/GenBank/DDBJ whole genome shotgun (WGS) entry which is preliminary data.</text>
</comment>
<reference evidence="2 3" key="1">
    <citation type="journal article" date="2018" name="Sci. Rep.">
        <title>Raphidocelis subcapitata (=Pseudokirchneriella subcapitata) provides an insight into genome evolution and environmental adaptations in the Sphaeropleales.</title>
        <authorList>
            <person name="Suzuki S."/>
            <person name="Yamaguchi H."/>
            <person name="Nakajima N."/>
            <person name="Kawachi M."/>
        </authorList>
    </citation>
    <scope>NUCLEOTIDE SEQUENCE [LARGE SCALE GENOMIC DNA]</scope>
    <source>
        <strain evidence="2 3">NIES-35</strain>
    </source>
</reference>
<protein>
    <submittedName>
        <fullName evidence="2">Uncharacterized protein</fullName>
    </submittedName>
</protein>
<sequence length="317" mass="33600">MLPLHALGACGCGGAASTAAAAAAAAAAAMAAARHGGAAALLTARRGLASDARGGAKATTAAPITPDREGAGTTGGRSSEVASVKLLTDERLLRAVDDIFALYEARDLSRQRRLIRRLYARDGVYQNNIMRIQGHDALMRRFGLLPRTTKMVRVLYEPPVVLGATTSSPGALGRLSETGDLEVEIKNSQHYEFDHPGLLRLIVTPRTDVELPVLTRLAFDRATLALRHHQDVWLDKASIWGPLRRGWGAVTTAAAAASGVPADNPGRQPRRPHKGEEGEQSEAEEDASRERVGEQGGRGREGEDSGLPRGPPEVVPA</sequence>
<proteinExistence type="predicted"/>
<keyword evidence="3" id="KW-1185">Reference proteome</keyword>
<dbReference type="Gene3D" id="3.10.450.50">
    <property type="match status" value="1"/>
</dbReference>
<feature type="compositionally biased region" description="Basic and acidic residues" evidence="1">
    <location>
        <begin position="286"/>
        <end position="303"/>
    </location>
</feature>
<feature type="region of interest" description="Disordered" evidence="1">
    <location>
        <begin position="54"/>
        <end position="78"/>
    </location>
</feature>